<dbReference type="AlphaFoldDB" id="A0A4U1FF94"/>
<reference evidence="2" key="1">
    <citation type="journal article" date="2019" name="IScience">
        <title>Narwhal Genome Reveals Long-Term Low Genetic Diversity despite Current Large Abundance Size.</title>
        <authorList>
            <person name="Westbury M.V."/>
            <person name="Petersen B."/>
            <person name="Garde E."/>
            <person name="Heide-Jorgensen M.P."/>
            <person name="Lorenzen E.D."/>
        </authorList>
    </citation>
    <scope>NUCLEOTIDE SEQUENCE [LARGE SCALE GENOMIC DNA]</scope>
</reference>
<sequence>IPTCEHAFESRKGRRGRNIAKGLQQVTGCPLLKEGQQNTTERFITYKPHECTWDSTLILPKALWPIKSVSHT</sequence>
<dbReference type="Proteomes" id="UP000308365">
    <property type="component" value="Unassembled WGS sequence"/>
</dbReference>
<dbReference type="EMBL" id="RWIC01000168">
    <property type="protein sequence ID" value="TKC48284.1"/>
    <property type="molecule type" value="Genomic_DNA"/>
</dbReference>
<protein>
    <submittedName>
        <fullName evidence="1">Uncharacterized protein</fullName>
    </submittedName>
</protein>
<evidence type="ECO:0000313" key="2">
    <source>
        <dbReference type="Proteomes" id="UP000308365"/>
    </source>
</evidence>
<name>A0A4U1FF94_MONMO</name>
<feature type="non-terminal residue" evidence="1">
    <location>
        <position position="1"/>
    </location>
</feature>
<evidence type="ECO:0000313" key="1">
    <source>
        <dbReference type="EMBL" id="TKC48284.1"/>
    </source>
</evidence>
<organism evidence="1 2">
    <name type="scientific">Monodon monoceros</name>
    <name type="common">Narwhal</name>
    <name type="synonym">Ceratodon monodon</name>
    <dbReference type="NCBI Taxonomy" id="40151"/>
    <lineage>
        <taxon>Eukaryota</taxon>
        <taxon>Metazoa</taxon>
        <taxon>Chordata</taxon>
        <taxon>Craniata</taxon>
        <taxon>Vertebrata</taxon>
        <taxon>Euteleostomi</taxon>
        <taxon>Mammalia</taxon>
        <taxon>Eutheria</taxon>
        <taxon>Laurasiatheria</taxon>
        <taxon>Artiodactyla</taxon>
        <taxon>Whippomorpha</taxon>
        <taxon>Cetacea</taxon>
        <taxon>Odontoceti</taxon>
        <taxon>Monodontidae</taxon>
        <taxon>Monodon</taxon>
    </lineage>
</organism>
<accession>A0A4U1FF94</accession>
<comment type="caution">
    <text evidence="1">The sequence shown here is derived from an EMBL/GenBank/DDBJ whole genome shotgun (WGS) entry which is preliminary data.</text>
</comment>
<feature type="non-terminal residue" evidence="1">
    <location>
        <position position="72"/>
    </location>
</feature>
<proteinExistence type="predicted"/>
<gene>
    <name evidence="1" type="ORF">EI555_013801</name>
</gene>